<dbReference type="AlphaFoldDB" id="A0A9N8WR04"/>
<comment type="caution">
    <text evidence="5">The sequence shown here is derived from an EMBL/GenBank/DDBJ whole genome shotgun (WGS) entry which is preliminary data.</text>
</comment>
<comment type="similarity">
    <text evidence="1">Belongs to the pseudouridine synthase TruD family.</text>
</comment>
<evidence type="ECO:0000256" key="2">
    <source>
        <dbReference type="ARBA" id="ARBA00023235"/>
    </source>
</evidence>
<gene>
    <name evidence="5" type="ORF">POCULU_LOCUS2209</name>
</gene>
<dbReference type="PIRSF" id="PIRSF037016">
    <property type="entry name" value="Pseudouridin_synth_euk_prd"/>
    <property type="match status" value="1"/>
</dbReference>
<reference evidence="5" key="1">
    <citation type="submission" date="2021-06" db="EMBL/GenBank/DDBJ databases">
        <authorList>
            <person name="Kallberg Y."/>
            <person name="Tangrot J."/>
            <person name="Rosling A."/>
        </authorList>
    </citation>
    <scope>NUCLEOTIDE SEQUENCE</scope>
    <source>
        <strain evidence="5">IA702</strain>
    </source>
</reference>
<evidence type="ECO:0000313" key="5">
    <source>
        <dbReference type="EMBL" id="CAG8493671.1"/>
    </source>
</evidence>
<dbReference type="InterPro" id="IPR001656">
    <property type="entry name" value="PsdUridine_synth_TruD"/>
</dbReference>
<dbReference type="InterPro" id="IPR042214">
    <property type="entry name" value="TruD_catalytic"/>
</dbReference>
<dbReference type="Gene3D" id="3.30.70.3160">
    <property type="match status" value="1"/>
</dbReference>
<organism evidence="5 6">
    <name type="scientific">Paraglomus occultum</name>
    <dbReference type="NCBI Taxonomy" id="144539"/>
    <lineage>
        <taxon>Eukaryota</taxon>
        <taxon>Fungi</taxon>
        <taxon>Fungi incertae sedis</taxon>
        <taxon>Mucoromycota</taxon>
        <taxon>Glomeromycotina</taxon>
        <taxon>Glomeromycetes</taxon>
        <taxon>Paraglomerales</taxon>
        <taxon>Paraglomeraceae</taxon>
        <taxon>Paraglomus</taxon>
    </lineage>
</organism>
<dbReference type="Proteomes" id="UP000789572">
    <property type="component" value="Unassembled WGS sequence"/>
</dbReference>
<evidence type="ECO:0000256" key="1">
    <source>
        <dbReference type="ARBA" id="ARBA00007953"/>
    </source>
</evidence>
<dbReference type="GO" id="GO:0009982">
    <property type="term" value="F:pseudouridine synthase activity"/>
    <property type="evidence" value="ECO:0007669"/>
    <property type="project" value="InterPro"/>
</dbReference>
<dbReference type="SUPFAM" id="SSF55120">
    <property type="entry name" value="Pseudouridine synthase"/>
    <property type="match status" value="1"/>
</dbReference>
<name>A0A9N8WR04_9GLOM</name>
<dbReference type="InterPro" id="IPR011760">
    <property type="entry name" value="PsdUridine_synth_TruD_insert"/>
</dbReference>
<dbReference type="EMBL" id="CAJVPJ010000197">
    <property type="protein sequence ID" value="CAG8493671.1"/>
    <property type="molecule type" value="Genomic_DNA"/>
</dbReference>
<evidence type="ECO:0000313" key="6">
    <source>
        <dbReference type="Proteomes" id="UP000789572"/>
    </source>
</evidence>
<evidence type="ECO:0000259" key="4">
    <source>
        <dbReference type="PROSITE" id="PS50984"/>
    </source>
</evidence>
<feature type="region of interest" description="Disordered" evidence="3">
    <location>
        <begin position="89"/>
        <end position="108"/>
    </location>
</feature>
<feature type="compositionally biased region" description="Polar residues" evidence="3">
    <location>
        <begin position="94"/>
        <end position="107"/>
    </location>
</feature>
<accession>A0A9N8WR04</accession>
<dbReference type="GO" id="GO:0003723">
    <property type="term" value="F:RNA binding"/>
    <property type="evidence" value="ECO:0007669"/>
    <property type="project" value="InterPro"/>
</dbReference>
<keyword evidence="6" id="KW-1185">Reference proteome</keyword>
<dbReference type="InterPro" id="IPR020103">
    <property type="entry name" value="PsdUridine_synth_cat_dom_sf"/>
</dbReference>
<keyword evidence="2" id="KW-0413">Isomerase</keyword>
<dbReference type="Gene3D" id="3.30.2350.20">
    <property type="entry name" value="TruD, catalytic domain"/>
    <property type="match status" value="1"/>
</dbReference>
<feature type="domain" description="TRUD" evidence="4">
    <location>
        <begin position="345"/>
        <end position="586"/>
    </location>
</feature>
<sequence length="667" mass="75728">MTEADLPTKKLRLDSGESVSTSVVMESASESRGKQMWTIEEDVGITEYISQSLPGFSAVIKQRYADFIVHEIDQQGDVVYLTDYTSIPKRDDQSTMNNTSASPTESSIPEDAIYEQLKALTDEETAVNIKELFSSRGEKDNVVTKSIDDKNKRTAIHMFIREHFGKKLYSETLDGAIKIGKHTPKSRKDRRNRFHSGPKPSQWYCQFVLYKQCHDTIEAINTICRIMKLRIYCSTYERLLSNVGDGFTNQLSLYRANSKLMSYAGTKDLRAVTTQRVRGSKITAERLAGLNKRFKGITLGNFEYVDAPLKLGDLRGNRFDIILRHVQISSEDLLSDILASLKNHGFINYFGMQRFGTSSIPTHRIGCALLQNNWKAAVELIMKPRDGEHEDVRKARERWIVNQDANEAYALFPKRCVAERQILNKFAQTGDLRDYVGALNAIPRNLRLMYVHAYQSYIWNCVASERRRLYGCDGPVVGDLVLVDDEVTGDVIDTDDIVNDASTETEGDVVMYKEPNVVIVNEQNICNFTIDDVVLPLPGHLIIYPENALGEKYVELMGKDKLDANNMTRSVRDYSLPGSYRKFLGKPQDLTWTTFRYNDPNIALILTDLDKLEDKPEPTSIPNGKYVALKLSFNLLTSQYATMALREMLKKDTSAMSQHKLQIEQTA</sequence>
<evidence type="ECO:0000256" key="3">
    <source>
        <dbReference type="SAM" id="MobiDB-lite"/>
    </source>
</evidence>
<dbReference type="PANTHER" id="PTHR13326">
    <property type="entry name" value="TRNA PSEUDOURIDINE SYNTHASE D"/>
    <property type="match status" value="1"/>
</dbReference>
<proteinExistence type="inferred from homology"/>
<dbReference type="GO" id="GO:0001522">
    <property type="term" value="P:pseudouridine synthesis"/>
    <property type="evidence" value="ECO:0007669"/>
    <property type="project" value="InterPro"/>
</dbReference>
<dbReference type="PROSITE" id="PS50984">
    <property type="entry name" value="TRUD"/>
    <property type="match status" value="1"/>
</dbReference>
<dbReference type="CDD" id="cd02576">
    <property type="entry name" value="PseudoU_synth_ScPUS7"/>
    <property type="match status" value="1"/>
</dbReference>
<dbReference type="NCBIfam" id="TIGR00094">
    <property type="entry name" value="tRNA_TruD_broad"/>
    <property type="match status" value="1"/>
</dbReference>
<dbReference type="OrthoDB" id="447290at2759"/>
<dbReference type="PANTHER" id="PTHR13326:SF21">
    <property type="entry name" value="PSEUDOURIDYLATE SYNTHASE PUS7L"/>
    <property type="match status" value="1"/>
</dbReference>
<dbReference type="Pfam" id="PF01142">
    <property type="entry name" value="TruD"/>
    <property type="match status" value="1"/>
</dbReference>
<protein>
    <submittedName>
        <fullName evidence="5">2128_t:CDS:1</fullName>
    </submittedName>
</protein>
<dbReference type="GO" id="GO:0005634">
    <property type="term" value="C:nucleus"/>
    <property type="evidence" value="ECO:0007669"/>
    <property type="project" value="TreeGrafter"/>
</dbReference>